<keyword evidence="9" id="KW-1185">Reference proteome</keyword>
<evidence type="ECO:0000256" key="4">
    <source>
        <dbReference type="ARBA" id="ARBA00023163"/>
    </source>
</evidence>
<dbReference type="AlphaFoldDB" id="A0ABD3JVI6"/>
<gene>
    <name evidence="8" type="ORF">ACJRO7_032247</name>
</gene>
<keyword evidence="3" id="KW-0238">DNA-binding</keyword>
<keyword evidence="5" id="KW-0539">Nucleus</keyword>
<accession>A0ABD3JVI6</accession>
<keyword evidence="2" id="KW-0805">Transcription regulation</keyword>
<dbReference type="PRINTS" id="PR00404">
    <property type="entry name" value="MADSDOMAIN"/>
</dbReference>
<dbReference type="PANTHER" id="PTHR11945:SF782">
    <property type="entry name" value="OS11G0229900 PROTEIN"/>
    <property type="match status" value="1"/>
</dbReference>
<sequence length="347" mass="36961">MGKRRRTEIAKIADPAARLVTYSKRRKGLFKKASELCRLCGAPAAAVVFSPAGKPCSFFSDPSVEDDVIADHVGVVPPMGLTEWGEWIEKEWDSCATEEDVESLIAKYDAVRDLVREKLEGLEKGSSVVSGSGGDSGDGFDCDSENLGDGDGDPFLTSPEKSAAGGGGLGVDSTPTCSHLEGRGWNPDDFLCVSGDCVGDGHHDSFSTIPENSAMGGGSSGEEPMLRDLEGCGFYPDEFLSPFKDCIGDGDLDSFFTFPKNPGIGGGSLAEEPMHCDLEGCGFGPAEIRSLLEDCFGDGNRDSFLALRENSANHGGSSVEEPMHCDLEGYRYNPDHFLTLEDLDVIL</sequence>
<dbReference type="Pfam" id="PF00319">
    <property type="entry name" value="SRF-TF"/>
    <property type="match status" value="1"/>
</dbReference>
<evidence type="ECO:0000313" key="8">
    <source>
        <dbReference type="EMBL" id="KAL3727485.1"/>
    </source>
</evidence>
<evidence type="ECO:0000256" key="6">
    <source>
        <dbReference type="SAM" id="MobiDB-lite"/>
    </source>
</evidence>
<evidence type="ECO:0000313" key="9">
    <source>
        <dbReference type="Proteomes" id="UP001634007"/>
    </source>
</evidence>
<dbReference type="SUPFAM" id="SSF55455">
    <property type="entry name" value="SRF-like"/>
    <property type="match status" value="1"/>
</dbReference>
<dbReference type="Gene3D" id="3.40.1810.10">
    <property type="entry name" value="Transcription factor, MADS-box"/>
    <property type="match status" value="1"/>
</dbReference>
<evidence type="ECO:0000259" key="7">
    <source>
        <dbReference type="PROSITE" id="PS50066"/>
    </source>
</evidence>
<dbReference type="GO" id="GO:0003677">
    <property type="term" value="F:DNA binding"/>
    <property type="evidence" value="ECO:0007669"/>
    <property type="project" value="UniProtKB-KW"/>
</dbReference>
<dbReference type="PROSITE" id="PS50066">
    <property type="entry name" value="MADS_BOX_2"/>
    <property type="match status" value="1"/>
</dbReference>
<evidence type="ECO:0000256" key="3">
    <source>
        <dbReference type="ARBA" id="ARBA00023125"/>
    </source>
</evidence>
<protein>
    <recommendedName>
        <fullName evidence="7">MADS-box domain-containing protein</fullName>
    </recommendedName>
</protein>
<name>A0ABD3JVI6_EUCGL</name>
<comment type="subcellular location">
    <subcellularLocation>
        <location evidence="1">Nucleus</location>
    </subcellularLocation>
</comment>
<dbReference type="EMBL" id="JBJKBG010000008">
    <property type="protein sequence ID" value="KAL3727485.1"/>
    <property type="molecule type" value="Genomic_DNA"/>
</dbReference>
<feature type="region of interest" description="Disordered" evidence="6">
    <location>
        <begin position="125"/>
        <end position="169"/>
    </location>
</feature>
<dbReference type="GO" id="GO:0005634">
    <property type="term" value="C:nucleus"/>
    <property type="evidence" value="ECO:0007669"/>
    <property type="project" value="UniProtKB-SubCell"/>
</dbReference>
<organism evidence="8 9">
    <name type="scientific">Eucalyptus globulus</name>
    <name type="common">Tasmanian blue gum</name>
    <dbReference type="NCBI Taxonomy" id="34317"/>
    <lineage>
        <taxon>Eukaryota</taxon>
        <taxon>Viridiplantae</taxon>
        <taxon>Streptophyta</taxon>
        <taxon>Embryophyta</taxon>
        <taxon>Tracheophyta</taxon>
        <taxon>Spermatophyta</taxon>
        <taxon>Magnoliopsida</taxon>
        <taxon>eudicotyledons</taxon>
        <taxon>Gunneridae</taxon>
        <taxon>Pentapetalae</taxon>
        <taxon>rosids</taxon>
        <taxon>malvids</taxon>
        <taxon>Myrtales</taxon>
        <taxon>Myrtaceae</taxon>
        <taxon>Myrtoideae</taxon>
        <taxon>Eucalypteae</taxon>
        <taxon>Eucalyptus</taxon>
    </lineage>
</organism>
<reference evidence="8 9" key="1">
    <citation type="submission" date="2024-11" db="EMBL/GenBank/DDBJ databases">
        <title>Chromosome-level genome assembly of Eucalyptus globulus Labill. provides insights into its genome evolution.</title>
        <authorList>
            <person name="Li X."/>
        </authorList>
    </citation>
    <scope>NUCLEOTIDE SEQUENCE [LARGE SCALE GENOMIC DNA]</scope>
    <source>
        <strain evidence="8">CL2024</strain>
        <tissue evidence="8">Fresh tender leaves</tissue>
    </source>
</reference>
<comment type="caution">
    <text evidence="8">The sequence shown here is derived from an EMBL/GenBank/DDBJ whole genome shotgun (WGS) entry which is preliminary data.</text>
</comment>
<dbReference type="CDD" id="cd00266">
    <property type="entry name" value="MADS_SRF_like"/>
    <property type="match status" value="1"/>
</dbReference>
<dbReference type="Proteomes" id="UP001634007">
    <property type="component" value="Unassembled WGS sequence"/>
</dbReference>
<evidence type="ECO:0000256" key="5">
    <source>
        <dbReference type="ARBA" id="ARBA00023242"/>
    </source>
</evidence>
<dbReference type="SMART" id="SM00432">
    <property type="entry name" value="MADS"/>
    <property type="match status" value="1"/>
</dbReference>
<evidence type="ECO:0000256" key="1">
    <source>
        <dbReference type="ARBA" id="ARBA00004123"/>
    </source>
</evidence>
<dbReference type="InterPro" id="IPR002100">
    <property type="entry name" value="TF_MADSbox"/>
</dbReference>
<keyword evidence="4" id="KW-0804">Transcription</keyword>
<feature type="domain" description="MADS-box" evidence="7">
    <location>
        <begin position="2"/>
        <end position="62"/>
    </location>
</feature>
<evidence type="ECO:0000256" key="2">
    <source>
        <dbReference type="ARBA" id="ARBA00023015"/>
    </source>
</evidence>
<dbReference type="InterPro" id="IPR036879">
    <property type="entry name" value="TF_MADSbox_sf"/>
</dbReference>
<dbReference type="PANTHER" id="PTHR11945">
    <property type="entry name" value="MADS BOX PROTEIN"/>
    <property type="match status" value="1"/>
</dbReference>
<feature type="compositionally biased region" description="Acidic residues" evidence="6">
    <location>
        <begin position="138"/>
        <end position="152"/>
    </location>
</feature>
<proteinExistence type="predicted"/>
<dbReference type="InterPro" id="IPR033897">
    <property type="entry name" value="SRF-like_MADS-box"/>
</dbReference>